<feature type="region of interest" description="Disordered" evidence="8">
    <location>
        <begin position="90"/>
        <end position="113"/>
    </location>
</feature>
<dbReference type="InterPro" id="IPR016177">
    <property type="entry name" value="DNA-bd_dom_sf"/>
</dbReference>
<dbReference type="AlphaFoldDB" id="A0A068UZX4"/>
<keyword evidence="4" id="KW-0805">Transcription regulation</keyword>
<comment type="subcellular location">
    <subcellularLocation>
        <location evidence="1">Nucleus</location>
    </subcellularLocation>
</comment>
<dbReference type="PANTHER" id="PTHR31677:SF248">
    <property type="entry name" value="OS04G0669200 PROTEIN"/>
    <property type="match status" value="1"/>
</dbReference>
<protein>
    <recommendedName>
        <fullName evidence="9">AP2/ERF domain-containing protein</fullName>
    </recommendedName>
</protein>
<sequence>MPRGRAAAVAKQAAAAAAAGETNGSGGSKEIRFRGVRKRPWGRFAAEIRDPWKKTRVWLGTFDSAEDAARAYDAAARTLRGPKAKTNFPLPSTSSYHHPHQFSNYQNPNNPNFNNNDPAMFIDHPQNRLYHQEPHQILHPQRPTSSSLSSTVESFSGPRPQTTAAAATSMIPSSSRRHPRSPPVVPDDCHSDCDSSSSVIDDGDCDIASSSFRKPPLPFDLNLPAPVDVDADDLHCTALCL</sequence>
<dbReference type="Proteomes" id="UP000295252">
    <property type="component" value="Chromosome VII"/>
</dbReference>
<evidence type="ECO:0000313" key="11">
    <source>
        <dbReference type="Proteomes" id="UP000295252"/>
    </source>
</evidence>
<dbReference type="Pfam" id="PF00847">
    <property type="entry name" value="AP2"/>
    <property type="match status" value="1"/>
</dbReference>
<gene>
    <name evidence="10" type="ORF">GSCOC_T00038848001</name>
</gene>
<evidence type="ECO:0000256" key="7">
    <source>
        <dbReference type="ARBA" id="ARBA00023242"/>
    </source>
</evidence>
<reference evidence="10" key="1">
    <citation type="submission" date="2013-11" db="EMBL/GenBank/DDBJ databases">
        <authorList>
            <person name="Genoscope - CEA"/>
        </authorList>
    </citation>
    <scope>NUCLEOTIDE SEQUENCE</scope>
    <source>
        <strain evidence="10">DH200</strain>
    </source>
</reference>
<evidence type="ECO:0000259" key="9">
    <source>
        <dbReference type="PROSITE" id="PS51032"/>
    </source>
</evidence>
<dbReference type="STRING" id="49390.A0A068UZX4"/>
<name>A0A068UZX4_COFCA</name>
<dbReference type="PANTHER" id="PTHR31677">
    <property type="entry name" value="AP2 DOMAIN CLASS TRANSCRIPTION FACTOR"/>
    <property type="match status" value="1"/>
</dbReference>
<evidence type="ECO:0000256" key="5">
    <source>
        <dbReference type="ARBA" id="ARBA00023125"/>
    </source>
</evidence>
<evidence type="ECO:0000256" key="4">
    <source>
        <dbReference type="ARBA" id="ARBA00023015"/>
    </source>
</evidence>
<keyword evidence="11" id="KW-1185">Reference proteome</keyword>
<dbReference type="Gramene" id="CDP13789">
    <property type="protein sequence ID" value="CDP13789"/>
    <property type="gene ID" value="GSCOC_T00038848001"/>
</dbReference>
<keyword evidence="2" id="KW-0936">Ethylene signaling pathway</keyword>
<keyword evidence="3" id="KW-0611">Plant defense</keyword>
<evidence type="ECO:0000256" key="6">
    <source>
        <dbReference type="ARBA" id="ARBA00023163"/>
    </source>
</evidence>
<dbReference type="EMBL" id="HG739160">
    <property type="protein sequence ID" value="CDP13789.1"/>
    <property type="molecule type" value="Genomic_DNA"/>
</dbReference>
<keyword evidence="5" id="KW-0238">DNA-binding</keyword>
<proteinExistence type="predicted"/>
<dbReference type="OrthoDB" id="1931494at2759"/>
<dbReference type="GO" id="GO:0006952">
    <property type="term" value="P:defense response"/>
    <property type="evidence" value="ECO:0007669"/>
    <property type="project" value="UniProtKB-KW"/>
</dbReference>
<evidence type="ECO:0000256" key="3">
    <source>
        <dbReference type="ARBA" id="ARBA00022821"/>
    </source>
</evidence>
<feature type="compositionally biased region" description="Low complexity" evidence="8">
    <location>
        <begin position="145"/>
        <end position="156"/>
    </location>
</feature>
<keyword evidence="6" id="KW-0804">Transcription</keyword>
<evidence type="ECO:0000256" key="8">
    <source>
        <dbReference type="SAM" id="MobiDB-lite"/>
    </source>
</evidence>
<evidence type="ECO:0000256" key="1">
    <source>
        <dbReference type="ARBA" id="ARBA00004123"/>
    </source>
</evidence>
<dbReference type="GO" id="GO:0009873">
    <property type="term" value="P:ethylene-activated signaling pathway"/>
    <property type="evidence" value="ECO:0007669"/>
    <property type="project" value="UniProtKB-KW"/>
</dbReference>
<reference evidence="10" key="2">
    <citation type="submission" date="2014-06" db="EMBL/GenBank/DDBJ databases">
        <title>Structure and adaptive landscape of the coffee genome.</title>
        <authorList>
            <person name="Denoeud F."/>
            <person name="Wincker P."/>
            <person name="Lashermes P."/>
        </authorList>
    </citation>
    <scope>NUCLEOTIDE SEQUENCE [LARGE SCALE GENOMIC DNA]</scope>
    <source>
        <strain evidence="10">DH200</strain>
    </source>
</reference>
<dbReference type="SUPFAM" id="SSF54171">
    <property type="entry name" value="DNA-binding domain"/>
    <property type="match status" value="1"/>
</dbReference>
<dbReference type="PROSITE" id="PS51032">
    <property type="entry name" value="AP2_ERF"/>
    <property type="match status" value="1"/>
</dbReference>
<dbReference type="PRINTS" id="PR00367">
    <property type="entry name" value="ETHRSPELEMNT"/>
</dbReference>
<dbReference type="InterPro" id="IPR036955">
    <property type="entry name" value="AP2/ERF_dom_sf"/>
</dbReference>
<dbReference type="PhylomeDB" id="A0A068UZX4"/>
<dbReference type="InterPro" id="IPR001471">
    <property type="entry name" value="AP2/ERF_dom"/>
</dbReference>
<dbReference type="FunCoup" id="A0A068UZX4">
    <property type="interactions" value="1710"/>
</dbReference>
<feature type="region of interest" description="Disordered" evidence="8">
    <location>
        <begin position="137"/>
        <end position="195"/>
    </location>
</feature>
<feature type="domain" description="AP2/ERF" evidence="9">
    <location>
        <begin position="32"/>
        <end position="89"/>
    </location>
</feature>
<organism evidence="10 11">
    <name type="scientific">Coffea canephora</name>
    <name type="common">Robusta coffee</name>
    <dbReference type="NCBI Taxonomy" id="49390"/>
    <lineage>
        <taxon>Eukaryota</taxon>
        <taxon>Viridiplantae</taxon>
        <taxon>Streptophyta</taxon>
        <taxon>Embryophyta</taxon>
        <taxon>Tracheophyta</taxon>
        <taxon>Spermatophyta</taxon>
        <taxon>Magnoliopsida</taxon>
        <taxon>eudicotyledons</taxon>
        <taxon>Gunneridae</taxon>
        <taxon>Pentapetalae</taxon>
        <taxon>asterids</taxon>
        <taxon>lamiids</taxon>
        <taxon>Gentianales</taxon>
        <taxon>Rubiaceae</taxon>
        <taxon>Ixoroideae</taxon>
        <taxon>Gardenieae complex</taxon>
        <taxon>Bertiereae - Coffeeae clade</taxon>
        <taxon>Coffeeae</taxon>
        <taxon>Coffea</taxon>
    </lineage>
</organism>
<dbReference type="SMART" id="SM00380">
    <property type="entry name" value="AP2"/>
    <property type="match status" value="1"/>
</dbReference>
<dbReference type="FunFam" id="3.30.730.10:FF:000001">
    <property type="entry name" value="Ethylene-responsive transcription factor 2"/>
    <property type="match status" value="1"/>
</dbReference>
<dbReference type="GO" id="GO:0003700">
    <property type="term" value="F:DNA-binding transcription factor activity"/>
    <property type="evidence" value="ECO:0007669"/>
    <property type="project" value="InterPro"/>
</dbReference>
<dbReference type="Gene3D" id="3.30.730.10">
    <property type="entry name" value="AP2/ERF domain"/>
    <property type="match status" value="1"/>
</dbReference>
<keyword evidence="7" id="KW-0539">Nucleus</keyword>
<feature type="compositionally biased region" description="Low complexity" evidence="8">
    <location>
        <begin position="104"/>
        <end position="113"/>
    </location>
</feature>
<dbReference type="GO" id="GO:0003677">
    <property type="term" value="F:DNA binding"/>
    <property type="evidence" value="ECO:0007669"/>
    <property type="project" value="UniProtKB-KW"/>
</dbReference>
<dbReference type="GO" id="GO:0005634">
    <property type="term" value="C:nucleus"/>
    <property type="evidence" value="ECO:0007669"/>
    <property type="project" value="UniProtKB-SubCell"/>
</dbReference>
<evidence type="ECO:0000256" key="2">
    <source>
        <dbReference type="ARBA" id="ARBA00022745"/>
    </source>
</evidence>
<dbReference type="InParanoid" id="A0A068UZX4"/>
<accession>A0A068UZX4</accession>
<dbReference type="OMA" id="NQVDPFM"/>
<dbReference type="CDD" id="cd00018">
    <property type="entry name" value="AP2"/>
    <property type="match status" value="1"/>
</dbReference>
<evidence type="ECO:0000313" key="10">
    <source>
        <dbReference type="EMBL" id="CDP13789.1"/>
    </source>
</evidence>